<dbReference type="PANTHER" id="PTHR21368">
    <property type="entry name" value="50S RIBOSOMAL PROTEIN L9"/>
    <property type="match status" value="1"/>
</dbReference>
<dbReference type="InterPro" id="IPR036935">
    <property type="entry name" value="Ribosomal_bL9_N_sf"/>
</dbReference>
<dbReference type="Gene3D" id="3.40.5.10">
    <property type="entry name" value="Ribosomal protein L9, N-terminal domain"/>
    <property type="match status" value="1"/>
</dbReference>
<dbReference type="SUPFAM" id="SSF55658">
    <property type="entry name" value="L9 N-domain-like"/>
    <property type="match status" value="1"/>
</dbReference>
<dbReference type="HAMAP" id="MF_00503">
    <property type="entry name" value="Ribosomal_bL9"/>
    <property type="match status" value="1"/>
</dbReference>
<evidence type="ECO:0000256" key="6">
    <source>
        <dbReference type="ARBA" id="ARBA00035292"/>
    </source>
</evidence>
<evidence type="ECO:0000256" key="2">
    <source>
        <dbReference type="ARBA" id="ARBA00022730"/>
    </source>
</evidence>
<gene>
    <name evidence="7" type="primary">rplI</name>
    <name evidence="10" type="ORF">HQ35_06455</name>
</gene>
<dbReference type="GO" id="GO:0019843">
    <property type="term" value="F:rRNA binding"/>
    <property type="evidence" value="ECO:0007669"/>
    <property type="project" value="UniProtKB-UniRule"/>
</dbReference>
<evidence type="ECO:0000259" key="9">
    <source>
        <dbReference type="Pfam" id="PF03948"/>
    </source>
</evidence>
<evidence type="ECO:0000313" key="10">
    <source>
        <dbReference type="EMBL" id="KGN80317.1"/>
    </source>
</evidence>
<dbReference type="OrthoDB" id="9788336at2"/>
<sequence>MLVILKEDIANLGFKDEIVEVKPGYGRNFLIPRGLAVIASESAQKVLAENQRQRAHKLAKIKADAEAVATKMEGVKLTIVAKTSSTGTIFGSVTNIQIAEELEKLGFELNRKMIHVANIKEIGHYIAKVRLHKDVTVEVPFTVESETATIAAPAEEAPVAEVPAETTEA</sequence>
<proteinExistence type="inferred from homology"/>
<evidence type="ECO:0000256" key="4">
    <source>
        <dbReference type="ARBA" id="ARBA00022980"/>
    </source>
</evidence>
<dbReference type="GO" id="GO:0003735">
    <property type="term" value="F:structural constituent of ribosome"/>
    <property type="evidence" value="ECO:0007669"/>
    <property type="project" value="InterPro"/>
</dbReference>
<keyword evidence="4 7" id="KW-0689">Ribosomal protein</keyword>
<dbReference type="InterPro" id="IPR036791">
    <property type="entry name" value="Ribosomal_bL9_C_sf"/>
</dbReference>
<dbReference type="InterPro" id="IPR020594">
    <property type="entry name" value="Ribosomal_bL9_bac/chp"/>
</dbReference>
<organism evidence="10 11">
    <name type="scientific">Porphyromonas cangingivalis</name>
    <dbReference type="NCBI Taxonomy" id="36874"/>
    <lineage>
        <taxon>Bacteria</taxon>
        <taxon>Pseudomonadati</taxon>
        <taxon>Bacteroidota</taxon>
        <taxon>Bacteroidia</taxon>
        <taxon>Bacteroidales</taxon>
        <taxon>Porphyromonadaceae</taxon>
        <taxon>Porphyromonas</taxon>
    </lineage>
</organism>
<keyword evidence="11" id="KW-1185">Reference proteome</keyword>
<evidence type="ECO:0000256" key="3">
    <source>
        <dbReference type="ARBA" id="ARBA00022884"/>
    </source>
</evidence>
<feature type="domain" description="Large ribosomal subunit protein bL9 C-terminal" evidence="9">
    <location>
        <begin position="63"/>
        <end position="144"/>
    </location>
</feature>
<dbReference type="GO" id="GO:1990904">
    <property type="term" value="C:ribonucleoprotein complex"/>
    <property type="evidence" value="ECO:0007669"/>
    <property type="project" value="UniProtKB-KW"/>
</dbReference>
<dbReference type="EMBL" id="JQJD01000043">
    <property type="protein sequence ID" value="KGN80317.1"/>
    <property type="molecule type" value="Genomic_DNA"/>
</dbReference>
<keyword evidence="3 7" id="KW-0694">RNA-binding</keyword>
<dbReference type="Gene3D" id="3.10.430.100">
    <property type="entry name" value="Ribosomal protein L9, C-terminal domain"/>
    <property type="match status" value="1"/>
</dbReference>
<dbReference type="SUPFAM" id="SSF55653">
    <property type="entry name" value="Ribosomal protein L9 C-domain"/>
    <property type="match status" value="1"/>
</dbReference>
<reference evidence="10 11" key="1">
    <citation type="submission" date="2014-08" db="EMBL/GenBank/DDBJ databases">
        <title>Porphyromonas cangingivalis strain:COT-109_OH1386 Genome sequencing.</title>
        <authorList>
            <person name="Wallis C."/>
            <person name="Deusch O."/>
            <person name="O'Flynn C."/>
            <person name="Davis I."/>
            <person name="Jospin G."/>
            <person name="Darling A.E."/>
            <person name="Coil D.A."/>
            <person name="Alexiev A."/>
            <person name="Horsfall A."/>
            <person name="Kirkwood N."/>
            <person name="Harris S."/>
            <person name="Eisen J.A."/>
        </authorList>
    </citation>
    <scope>NUCLEOTIDE SEQUENCE [LARGE SCALE GENOMIC DNA]</scope>
    <source>
        <strain evidence="11">COT-109 OH1386</strain>
    </source>
</reference>
<keyword evidence="5 7" id="KW-0687">Ribonucleoprotein</keyword>
<dbReference type="InterPro" id="IPR020070">
    <property type="entry name" value="Ribosomal_bL9_N"/>
</dbReference>
<dbReference type="InterPro" id="IPR020069">
    <property type="entry name" value="Ribosomal_bL9_C"/>
</dbReference>
<dbReference type="GO" id="GO:0005840">
    <property type="term" value="C:ribosome"/>
    <property type="evidence" value="ECO:0007669"/>
    <property type="project" value="UniProtKB-KW"/>
</dbReference>
<comment type="function">
    <text evidence="7">Binds to the 23S rRNA.</text>
</comment>
<protein>
    <recommendedName>
        <fullName evidence="6 7">Large ribosomal subunit protein bL9</fullName>
    </recommendedName>
</protein>
<evidence type="ECO:0000313" key="11">
    <source>
        <dbReference type="Proteomes" id="UP000030125"/>
    </source>
</evidence>
<evidence type="ECO:0000256" key="7">
    <source>
        <dbReference type="HAMAP-Rule" id="MF_00503"/>
    </source>
</evidence>
<dbReference type="InterPro" id="IPR009027">
    <property type="entry name" value="Ribosomal_bL9/RNase_H1_N"/>
</dbReference>
<comment type="caution">
    <text evidence="10">The sequence shown here is derived from an EMBL/GenBank/DDBJ whole genome shotgun (WGS) entry which is preliminary data.</text>
</comment>
<comment type="similarity">
    <text evidence="1 7">Belongs to the bacterial ribosomal protein bL9 family.</text>
</comment>
<dbReference type="InterPro" id="IPR000244">
    <property type="entry name" value="Ribosomal_bL9"/>
</dbReference>
<name>A0A0A2ERM1_PORCN</name>
<dbReference type="GO" id="GO:0006412">
    <property type="term" value="P:translation"/>
    <property type="evidence" value="ECO:0007669"/>
    <property type="project" value="UniProtKB-UniRule"/>
</dbReference>
<dbReference type="Proteomes" id="UP000030125">
    <property type="component" value="Unassembled WGS sequence"/>
</dbReference>
<evidence type="ECO:0000259" key="8">
    <source>
        <dbReference type="Pfam" id="PF01281"/>
    </source>
</evidence>
<dbReference type="Pfam" id="PF03948">
    <property type="entry name" value="Ribosomal_L9_C"/>
    <property type="match status" value="1"/>
</dbReference>
<evidence type="ECO:0000256" key="1">
    <source>
        <dbReference type="ARBA" id="ARBA00010605"/>
    </source>
</evidence>
<dbReference type="STRING" id="36874.HQ34_01245"/>
<accession>A0A0A2ERM1</accession>
<dbReference type="AlphaFoldDB" id="A0A0A2ERM1"/>
<dbReference type="eggNOG" id="COG0359">
    <property type="taxonomic scope" value="Bacteria"/>
</dbReference>
<feature type="domain" description="Ribosomal protein L9" evidence="8">
    <location>
        <begin position="1"/>
        <end position="46"/>
    </location>
</feature>
<dbReference type="RefSeq" id="WP_036851832.1">
    <property type="nucleotide sequence ID" value="NZ_JQJD01000043.1"/>
</dbReference>
<dbReference type="NCBIfam" id="TIGR00158">
    <property type="entry name" value="L9"/>
    <property type="match status" value="1"/>
</dbReference>
<keyword evidence="2 7" id="KW-0699">rRNA-binding</keyword>
<dbReference type="Pfam" id="PF01281">
    <property type="entry name" value="Ribosomal_L9_N"/>
    <property type="match status" value="1"/>
</dbReference>
<evidence type="ECO:0000256" key="5">
    <source>
        <dbReference type="ARBA" id="ARBA00023274"/>
    </source>
</evidence>